<organism evidence="1 2">
    <name type="scientific">Leptospira gomenensis</name>
    <dbReference type="NCBI Taxonomy" id="2484974"/>
    <lineage>
        <taxon>Bacteria</taxon>
        <taxon>Pseudomonadati</taxon>
        <taxon>Spirochaetota</taxon>
        <taxon>Spirochaetia</taxon>
        <taxon>Leptospirales</taxon>
        <taxon>Leptospiraceae</taxon>
        <taxon>Leptospira</taxon>
    </lineage>
</organism>
<evidence type="ECO:0000313" key="1">
    <source>
        <dbReference type="EMBL" id="TGK36190.1"/>
    </source>
</evidence>
<sequence length="66" mass="7741">MQVQEAGSMRKDLDESIRWHLSNGYRIKRIAEILEERGATVDLVQKVLEKMEKERAELARKGRESK</sequence>
<reference evidence="1" key="1">
    <citation type="journal article" date="2019" name="PLoS Negl. Trop. Dis.">
        <title>Revisiting the worldwide diversity of Leptospira species in the environment.</title>
        <authorList>
            <person name="Vincent A.T."/>
            <person name="Schiettekatte O."/>
            <person name="Bourhy P."/>
            <person name="Veyrier F.J."/>
            <person name="Picardeau M."/>
        </authorList>
    </citation>
    <scope>NUCLEOTIDE SEQUENCE [LARGE SCALE GENOMIC DNA]</scope>
    <source>
        <strain evidence="1">201800299</strain>
    </source>
</reference>
<accession>A0A5F1YDH0</accession>
<comment type="caution">
    <text evidence="1">The sequence shown here is derived from an EMBL/GenBank/DDBJ whole genome shotgun (WGS) entry which is preliminary data.</text>
</comment>
<dbReference type="Proteomes" id="UP000298277">
    <property type="component" value="Unassembled WGS sequence"/>
</dbReference>
<dbReference type="EMBL" id="RQFA01000024">
    <property type="protein sequence ID" value="TGK36190.1"/>
    <property type="molecule type" value="Genomic_DNA"/>
</dbReference>
<proteinExistence type="predicted"/>
<dbReference type="RefSeq" id="WP_135736145.1">
    <property type="nucleotide sequence ID" value="NZ_RQEZ01000086.1"/>
</dbReference>
<dbReference type="AlphaFoldDB" id="A0A5F1YDH0"/>
<evidence type="ECO:0000313" key="2">
    <source>
        <dbReference type="Proteomes" id="UP000298277"/>
    </source>
</evidence>
<protein>
    <submittedName>
        <fullName evidence="1">Uncharacterized protein</fullName>
    </submittedName>
</protein>
<keyword evidence="2" id="KW-1185">Reference proteome</keyword>
<name>A0A5F1YDH0_9LEPT</name>
<gene>
    <name evidence="1" type="ORF">EHQ17_04555</name>
</gene>